<evidence type="ECO:0000313" key="1">
    <source>
        <dbReference type="EMBL" id="CAA9262986.1"/>
    </source>
</evidence>
<accession>A0A6J4IYP4</accession>
<sequence>MHNVYANLLQQGAQTRVSLVFSKIARFLRTQHPRKPTLRSAGRA</sequence>
<organism evidence="1">
    <name type="scientific">uncultured Coleofasciculus sp</name>
    <dbReference type="NCBI Taxonomy" id="1267456"/>
    <lineage>
        <taxon>Bacteria</taxon>
        <taxon>Bacillati</taxon>
        <taxon>Cyanobacteriota</taxon>
        <taxon>Cyanophyceae</taxon>
        <taxon>Coleofasciculales</taxon>
        <taxon>Coleofasciculaceae</taxon>
        <taxon>Coleofasciculus</taxon>
        <taxon>environmental samples</taxon>
    </lineage>
</organism>
<reference evidence="1" key="1">
    <citation type="submission" date="2020-02" db="EMBL/GenBank/DDBJ databases">
        <authorList>
            <person name="Meier V. D."/>
        </authorList>
    </citation>
    <scope>NUCLEOTIDE SEQUENCE</scope>
    <source>
        <strain evidence="1">AVDCRST_MAG92</strain>
    </source>
</reference>
<dbReference type="EMBL" id="CADCTM010000394">
    <property type="protein sequence ID" value="CAA9262986.1"/>
    <property type="molecule type" value="Genomic_DNA"/>
</dbReference>
<name>A0A6J4IYP4_9CYAN</name>
<proteinExistence type="predicted"/>
<gene>
    <name evidence="1" type="ORF">AVDCRST_MAG92-2543</name>
</gene>
<dbReference type="AlphaFoldDB" id="A0A6J4IYP4"/>
<protein>
    <submittedName>
        <fullName evidence="1">Uncharacterized protein</fullName>
    </submittedName>
</protein>